<sequence>MQVEGMSCAHCSARVEKALSAVEGVESAHVDLEAKTAAITLAHPVEDSVLEAAVIEAGYTPVSISDTIDSNNKGEFAMNKKIVIDGMMCMHCAGSVEKALNALDGVTAKVDLEQKCANVELTAPVADDVLAKAVTDAGYTVVSIG</sequence>
<evidence type="ECO:0000256" key="3">
    <source>
        <dbReference type="ARBA" id="ARBA00023008"/>
    </source>
</evidence>
<evidence type="ECO:0000313" key="6">
    <source>
        <dbReference type="Proteomes" id="UP000724149"/>
    </source>
</evidence>
<dbReference type="InterPro" id="IPR036163">
    <property type="entry name" value="HMA_dom_sf"/>
</dbReference>
<evidence type="ECO:0000256" key="2">
    <source>
        <dbReference type="ARBA" id="ARBA00022723"/>
    </source>
</evidence>
<dbReference type="EMBL" id="JACSNR010000002">
    <property type="protein sequence ID" value="MBM6922650.1"/>
    <property type="molecule type" value="Genomic_DNA"/>
</dbReference>
<keyword evidence="2" id="KW-0479">Metal-binding</keyword>
<proteinExistence type="predicted"/>
<dbReference type="NCBIfam" id="TIGR00003">
    <property type="entry name" value="copper ion binding protein"/>
    <property type="match status" value="2"/>
</dbReference>
<dbReference type="InterPro" id="IPR017969">
    <property type="entry name" value="Heavy-metal-associated_CS"/>
</dbReference>
<name>A0ABS2GJH4_9FIRM</name>
<dbReference type="CDD" id="cd00371">
    <property type="entry name" value="HMA"/>
    <property type="match status" value="2"/>
</dbReference>
<dbReference type="InterPro" id="IPR006122">
    <property type="entry name" value="HMA_Cu_ion-bd"/>
</dbReference>
<reference evidence="5 6" key="1">
    <citation type="journal article" date="2021" name="Sci. Rep.">
        <title>The distribution of antibiotic resistance genes in chicken gut microbiota commensals.</title>
        <authorList>
            <person name="Juricova H."/>
            <person name="Matiasovicova J."/>
            <person name="Kubasova T."/>
            <person name="Cejkova D."/>
            <person name="Rychlik I."/>
        </authorList>
    </citation>
    <scope>NUCLEOTIDE SEQUENCE [LARGE SCALE GENOMIC DNA]</scope>
    <source>
        <strain evidence="5 6">An564</strain>
    </source>
</reference>
<feature type="domain" description="HMA" evidence="4">
    <location>
        <begin position="1"/>
        <end position="62"/>
    </location>
</feature>
<evidence type="ECO:0000256" key="1">
    <source>
        <dbReference type="ARBA" id="ARBA00015313"/>
    </source>
</evidence>
<dbReference type="Gene3D" id="3.30.70.100">
    <property type="match status" value="2"/>
</dbReference>
<gene>
    <name evidence="5" type="ORF">H9X81_02925</name>
</gene>
<dbReference type="PROSITE" id="PS50846">
    <property type="entry name" value="HMA_2"/>
    <property type="match status" value="2"/>
</dbReference>
<accession>A0ABS2GJH4</accession>
<dbReference type="SUPFAM" id="SSF55008">
    <property type="entry name" value="HMA, heavy metal-associated domain"/>
    <property type="match status" value="2"/>
</dbReference>
<dbReference type="Pfam" id="PF00403">
    <property type="entry name" value="HMA"/>
    <property type="match status" value="2"/>
</dbReference>
<comment type="caution">
    <text evidence="5">The sequence shown here is derived from an EMBL/GenBank/DDBJ whole genome shotgun (WGS) entry which is preliminary data.</text>
</comment>
<evidence type="ECO:0000313" key="5">
    <source>
        <dbReference type="EMBL" id="MBM6922650.1"/>
    </source>
</evidence>
<dbReference type="InterPro" id="IPR000428">
    <property type="entry name" value="Cu-bd"/>
</dbReference>
<protein>
    <recommendedName>
        <fullName evidence="1">Copper chaperone CopZ</fullName>
    </recommendedName>
</protein>
<organism evidence="5 6">
    <name type="scientific">Hydrogenoanaerobacterium saccharovorans</name>
    <dbReference type="NCBI Taxonomy" id="474960"/>
    <lineage>
        <taxon>Bacteria</taxon>
        <taxon>Bacillati</taxon>
        <taxon>Bacillota</taxon>
        <taxon>Clostridia</taxon>
        <taxon>Eubacteriales</taxon>
        <taxon>Oscillospiraceae</taxon>
        <taxon>Hydrogenoanaerobacterium</taxon>
    </lineage>
</organism>
<evidence type="ECO:0000259" key="4">
    <source>
        <dbReference type="PROSITE" id="PS50846"/>
    </source>
</evidence>
<feature type="domain" description="HMA" evidence="4">
    <location>
        <begin position="78"/>
        <end position="142"/>
    </location>
</feature>
<keyword evidence="3" id="KW-0186">Copper</keyword>
<dbReference type="PANTHER" id="PTHR46594">
    <property type="entry name" value="P-TYPE CATION-TRANSPORTING ATPASE"/>
    <property type="match status" value="1"/>
</dbReference>
<dbReference type="InterPro" id="IPR006121">
    <property type="entry name" value="HMA_dom"/>
</dbReference>
<dbReference type="PRINTS" id="PR00944">
    <property type="entry name" value="CUEXPORT"/>
</dbReference>
<dbReference type="PROSITE" id="PS01047">
    <property type="entry name" value="HMA_1"/>
    <property type="match status" value="2"/>
</dbReference>
<dbReference type="PANTHER" id="PTHR46594:SF4">
    <property type="entry name" value="P-TYPE CATION-TRANSPORTING ATPASE"/>
    <property type="match status" value="1"/>
</dbReference>
<dbReference type="Proteomes" id="UP000724149">
    <property type="component" value="Unassembled WGS sequence"/>
</dbReference>
<keyword evidence="6" id="KW-1185">Reference proteome</keyword>